<reference evidence="4" key="1">
    <citation type="journal article" date="2019" name="Int. J. Syst. Evol. Microbiol.">
        <title>The Global Catalogue of Microorganisms (GCM) 10K type strain sequencing project: providing services to taxonomists for standard genome sequencing and annotation.</title>
        <authorList>
            <consortium name="The Broad Institute Genomics Platform"/>
            <consortium name="The Broad Institute Genome Sequencing Center for Infectious Disease"/>
            <person name="Wu L."/>
            <person name="Ma J."/>
        </authorList>
    </citation>
    <scope>NUCLEOTIDE SEQUENCE [LARGE SCALE GENOMIC DNA]</scope>
    <source>
        <strain evidence="4">CCM 7756</strain>
    </source>
</reference>
<dbReference type="GO" id="GO:0016491">
    <property type="term" value="F:oxidoreductase activity"/>
    <property type="evidence" value="ECO:0007669"/>
    <property type="project" value="UniProtKB-KW"/>
</dbReference>
<dbReference type="InterPro" id="IPR036661">
    <property type="entry name" value="Luciferase-like_sf"/>
</dbReference>
<sequence length="334" mass="37258">MPKKLTPSILNLVPVREGTGASEAFSDMIDLAKHVDQSDYARYWVAEHHNTTSIASSATRQLIHHILHHTEHLRVGSGGVMLPNHSPLIVAEEFGTMHALFGDRLDIGLGRAPGTDMLTAGAIRRNNHDGVYTFGSEVEEIRQYLSDEPTKVTAFPGHGTNIPLYILGSSTDSAHLAARLGLPYAFAAHFAPDHMEEAFKIYEREFEPSEQLNSPYKIACLNVICADTDDAAKYLSTTMSQFVLNVVRGGRNKLQPPVDDMSPLWRPHEQQIVESRFPVALMGSEDTVLEKLRLFQNQYSADEIMAVSYIYDTDAQKHSYDIFERVVAKYNGTK</sequence>
<organism evidence="3 4">
    <name type="scientific">Salinicoccus sesuvii</name>
    <dbReference type="NCBI Taxonomy" id="868281"/>
    <lineage>
        <taxon>Bacteria</taxon>
        <taxon>Bacillati</taxon>
        <taxon>Bacillota</taxon>
        <taxon>Bacilli</taxon>
        <taxon>Bacillales</taxon>
        <taxon>Staphylococcaceae</taxon>
        <taxon>Salinicoccus</taxon>
    </lineage>
</organism>
<evidence type="ECO:0000313" key="4">
    <source>
        <dbReference type="Proteomes" id="UP001595637"/>
    </source>
</evidence>
<keyword evidence="3" id="KW-0560">Oxidoreductase</keyword>
<evidence type="ECO:0000259" key="2">
    <source>
        <dbReference type="Pfam" id="PF00296"/>
    </source>
</evidence>
<gene>
    <name evidence="3" type="ORF">ACFOEO_08655</name>
</gene>
<dbReference type="Gene3D" id="3.20.20.30">
    <property type="entry name" value="Luciferase-like domain"/>
    <property type="match status" value="1"/>
</dbReference>
<dbReference type="InterPro" id="IPR050766">
    <property type="entry name" value="Bact_Lucif_Oxidored"/>
</dbReference>
<dbReference type="PANTHER" id="PTHR30137">
    <property type="entry name" value="LUCIFERASE-LIKE MONOOXYGENASE"/>
    <property type="match status" value="1"/>
</dbReference>
<keyword evidence="4" id="KW-1185">Reference proteome</keyword>
<dbReference type="Proteomes" id="UP001595637">
    <property type="component" value="Unassembled WGS sequence"/>
</dbReference>
<feature type="domain" description="Luciferase-like" evidence="2">
    <location>
        <begin position="16"/>
        <end position="297"/>
    </location>
</feature>
<evidence type="ECO:0000313" key="3">
    <source>
        <dbReference type="EMBL" id="MFC3388639.1"/>
    </source>
</evidence>
<accession>A0ABV7N5U7</accession>
<comment type="caution">
    <text evidence="3">The sequence shown here is derived from an EMBL/GenBank/DDBJ whole genome shotgun (WGS) entry which is preliminary data.</text>
</comment>
<proteinExistence type="predicted"/>
<dbReference type="PANTHER" id="PTHR30137:SF6">
    <property type="entry name" value="LUCIFERASE-LIKE MONOOXYGENASE"/>
    <property type="match status" value="1"/>
</dbReference>
<name>A0ABV7N5U7_9STAP</name>
<dbReference type="Pfam" id="PF00296">
    <property type="entry name" value="Bac_luciferase"/>
    <property type="match status" value="1"/>
</dbReference>
<dbReference type="InterPro" id="IPR011251">
    <property type="entry name" value="Luciferase-like_dom"/>
</dbReference>
<evidence type="ECO:0000256" key="1">
    <source>
        <dbReference type="ARBA" id="ARBA00007789"/>
    </source>
</evidence>
<dbReference type="RefSeq" id="WP_380654405.1">
    <property type="nucleotide sequence ID" value="NZ_JBHRVQ010000001.1"/>
</dbReference>
<protein>
    <submittedName>
        <fullName evidence="3">LLM class flavin-dependent oxidoreductase</fullName>
        <ecNumber evidence="3">1.-.-.-</ecNumber>
    </submittedName>
</protein>
<dbReference type="EC" id="1.-.-.-" evidence="3"/>
<dbReference type="SUPFAM" id="SSF51679">
    <property type="entry name" value="Bacterial luciferase-like"/>
    <property type="match status" value="1"/>
</dbReference>
<dbReference type="InterPro" id="IPR019949">
    <property type="entry name" value="CmoO-like"/>
</dbReference>
<dbReference type="CDD" id="cd00347">
    <property type="entry name" value="Flavin_utilizing_monoxygenases"/>
    <property type="match status" value="2"/>
</dbReference>
<dbReference type="EMBL" id="JBHRVQ010000001">
    <property type="protein sequence ID" value="MFC3388639.1"/>
    <property type="molecule type" value="Genomic_DNA"/>
</dbReference>
<comment type="similarity">
    <text evidence="1">To bacterial alkanal monooxygenase alpha and beta chains.</text>
</comment>
<dbReference type="NCBIfam" id="TIGR03558">
    <property type="entry name" value="oxido_grp_1"/>
    <property type="match status" value="1"/>
</dbReference>